<keyword evidence="2" id="KW-0238">DNA-binding</keyword>
<dbReference type="SMART" id="SM00342">
    <property type="entry name" value="HTH_ARAC"/>
    <property type="match status" value="1"/>
</dbReference>
<keyword evidence="3" id="KW-0804">Transcription</keyword>
<accession>A0ABT5HHW0</accession>
<keyword evidence="4" id="KW-0812">Transmembrane</keyword>
<keyword evidence="7" id="KW-1185">Reference proteome</keyword>
<dbReference type="RefSeq" id="WP_272744069.1">
    <property type="nucleotide sequence ID" value="NZ_JAQQKV010000001.1"/>
</dbReference>
<dbReference type="Pfam" id="PF12833">
    <property type="entry name" value="HTH_18"/>
    <property type="match status" value="1"/>
</dbReference>
<dbReference type="Gene3D" id="1.10.10.60">
    <property type="entry name" value="Homeodomain-like"/>
    <property type="match status" value="1"/>
</dbReference>
<keyword evidence="4" id="KW-0472">Membrane</keyword>
<evidence type="ECO:0000313" key="6">
    <source>
        <dbReference type="EMBL" id="MDC7675745.1"/>
    </source>
</evidence>
<evidence type="ECO:0000256" key="4">
    <source>
        <dbReference type="SAM" id="Phobius"/>
    </source>
</evidence>
<evidence type="ECO:0000313" key="7">
    <source>
        <dbReference type="Proteomes" id="UP001218579"/>
    </source>
</evidence>
<feature type="transmembrane region" description="Helical" evidence="4">
    <location>
        <begin position="81"/>
        <end position="101"/>
    </location>
</feature>
<comment type="caution">
    <text evidence="6">The sequence shown here is derived from an EMBL/GenBank/DDBJ whole genome shotgun (WGS) entry which is preliminary data.</text>
</comment>
<proteinExistence type="predicted"/>
<feature type="transmembrane region" description="Helical" evidence="4">
    <location>
        <begin position="142"/>
        <end position="161"/>
    </location>
</feature>
<dbReference type="InterPro" id="IPR009057">
    <property type="entry name" value="Homeodomain-like_sf"/>
</dbReference>
<protein>
    <submittedName>
        <fullName evidence="6">AraC family transcriptional regulator</fullName>
    </submittedName>
</protein>
<feature type="transmembrane region" description="Helical" evidence="4">
    <location>
        <begin position="113"/>
        <end position="130"/>
    </location>
</feature>
<evidence type="ECO:0000256" key="2">
    <source>
        <dbReference type="ARBA" id="ARBA00023125"/>
    </source>
</evidence>
<reference evidence="6 7" key="1">
    <citation type="submission" date="2023-01" db="EMBL/GenBank/DDBJ databases">
        <title>Novel species of the genus Asticcacaulis isolated from rivers.</title>
        <authorList>
            <person name="Lu H."/>
        </authorList>
    </citation>
    <scope>NUCLEOTIDE SEQUENCE [LARGE SCALE GENOMIC DNA]</scope>
    <source>
        <strain evidence="6 7">LKC15W</strain>
    </source>
</reference>
<organism evidence="6 7">
    <name type="scientific">Asticcacaulis machinosus</name>
    <dbReference type="NCBI Taxonomy" id="2984211"/>
    <lineage>
        <taxon>Bacteria</taxon>
        <taxon>Pseudomonadati</taxon>
        <taxon>Pseudomonadota</taxon>
        <taxon>Alphaproteobacteria</taxon>
        <taxon>Caulobacterales</taxon>
        <taxon>Caulobacteraceae</taxon>
        <taxon>Asticcacaulis</taxon>
    </lineage>
</organism>
<evidence type="ECO:0000259" key="5">
    <source>
        <dbReference type="PROSITE" id="PS01124"/>
    </source>
</evidence>
<keyword evidence="1" id="KW-0805">Transcription regulation</keyword>
<evidence type="ECO:0000256" key="1">
    <source>
        <dbReference type="ARBA" id="ARBA00023015"/>
    </source>
</evidence>
<name>A0ABT5HHW0_9CAUL</name>
<feature type="domain" description="HTH araC/xylS-type" evidence="5">
    <location>
        <begin position="217"/>
        <end position="318"/>
    </location>
</feature>
<dbReference type="PANTHER" id="PTHR43280:SF29">
    <property type="entry name" value="ARAC-FAMILY TRANSCRIPTIONAL REGULATOR"/>
    <property type="match status" value="1"/>
</dbReference>
<evidence type="ECO:0000256" key="3">
    <source>
        <dbReference type="ARBA" id="ARBA00023163"/>
    </source>
</evidence>
<dbReference type="PANTHER" id="PTHR43280">
    <property type="entry name" value="ARAC-FAMILY TRANSCRIPTIONAL REGULATOR"/>
    <property type="match status" value="1"/>
</dbReference>
<dbReference type="EMBL" id="JAQQKV010000001">
    <property type="protein sequence ID" value="MDC7675745.1"/>
    <property type="molecule type" value="Genomic_DNA"/>
</dbReference>
<gene>
    <name evidence="6" type="ORF">PQU98_06375</name>
</gene>
<dbReference type="Proteomes" id="UP001218579">
    <property type="component" value="Unassembled WGS sequence"/>
</dbReference>
<dbReference type="SUPFAM" id="SSF46689">
    <property type="entry name" value="Homeodomain-like"/>
    <property type="match status" value="1"/>
</dbReference>
<dbReference type="PROSITE" id="PS01124">
    <property type="entry name" value="HTH_ARAC_FAMILY_2"/>
    <property type="match status" value="1"/>
</dbReference>
<feature type="transmembrane region" description="Helical" evidence="4">
    <location>
        <begin position="167"/>
        <end position="186"/>
    </location>
</feature>
<sequence length="344" mass="36912">MLPLLAAATASALLMIALWLRHVAYLPGRTDIRLGLISGSAFYIYLASQRPAWLLPLVLAGPVACNRSLKAGFELPLRRPVTDAGVAVILLTAGLTGYIWPHDAMAARLYDGLALYLFCEPLGLMILKWSDDMVEGRRRLRVALIGISAIIGPVVAIGTATGSGETAATIGAALTLTLSFIVSAFAPRLLNTWRAPPITPSSTPALDAREQKILGRLRALMATDEAFRDPALTLSSLARRLEVPEHRLRRIIHLGEGGRNFSLYLNSYRIAAIKAALETDEDITILALALEAGYNSLSAFNRAFMASEGVTPTAYRRARMAARTANPIAATEPAPDTTTAVKAT</sequence>
<keyword evidence="4" id="KW-1133">Transmembrane helix</keyword>
<dbReference type="InterPro" id="IPR018060">
    <property type="entry name" value="HTH_AraC"/>
</dbReference>